<keyword evidence="2" id="KW-0479">Metal-binding</keyword>
<dbReference type="InterPro" id="IPR036866">
    <property type="entry name" value="RibonucZ/Hydroxyglut_hydro"/>
</dbReference>
<dbReference type="InterPro" id="IPR001279">
    <property type="entry name" value="Metallo-B-lactamas"/>
</dbReference>
<dbReference type="PANTHER" id="PTHR46233">
    <property type="entry name" value="HYDROXYACYLGLUTATHIONE HYDROLASE GLOC"/>
    <property type="match status" value="1"/>
</dbReference>
<keyword evidence="3" id="KW-0378">Hydrolase</keyword>
<dbReference type="SUPFAM" id="SSF56281">
    <property type="entry name" value="Metallo-hydrolase/oxidoreductase"/>
    <property type="match status" value="1"/>
</dbReference>
<dbReference type="Gene3D" id="3.60.15.10">
    <property type="entry name" value="Ribonuclease Z/Hydroxyacylglutathione hydrolase-like"/>
    <property type="match status" value="1"/>
</dbReference>
<accession>A0A382NMT4</accession>
<dbReference type="PANTHER" id="PTHR46233:SF3">
    <property type="entry name" value="HYDROXYACYLGLUTATHIONE HYDROLASE GLOC"/>
    <property type="match status" value="1"/>
</dbReference>
<dbReference type="Pfam" id="PF00753">
    <property type="entry name" value="Lactamase_B"/>
    <property type="match status" value="1"/>
</dbReference>
<dbReference type="CDD" id="cd06262">
    <property type="entry name" value="metallo-hydrolase-like_MBL-fold"/>
    <property type="match status" value="1"/>
</dbReference>
<proteinExistence type="predicted"/>
<gene>
    <name evidence="6" type="ORF">METZ01_LOCUS314481</name>
</gene>
<name>A0A382NMT4_9ZZZZ</name>
<evidence type="ECO:0000256" key="1">
    <source>
        <dbReference type="ARBA" id="ARBA00001947"/>
    </source>
</evidence>
<dbReference type="InterPro" id="IPR051453">
    <property type="entry name" value="MBL_Glyoxalase_II"/>
</dbReference>
<sequence length="173" mass="18817">VGDQVSSQCVLIDPGDEDQKIIQVLEENNLQPIAIINTHAHLDHIGAVAEIKERYTIPFYLHIAEKPVLESYPIATRMFGLQEKETPSVDKWIESGGPLIIGPFTFSIIETPGHTPGGCSYVIEDCVFVGDTLFQGSIGRTDLPGGDLPTLENSLVNLMTSLDLDITVYSGHG</sequence>
<feature type="non-terminal residue" evidence="6">
    <location>
        <position position="173"/>
    </location>
</feature>
<comment type="cofactor">
    <cofactor evidence="1">
        <name>Zn(2+)</name>
        <dbReference type="ChEBI" id="CHEBI:29105"/>
    </cofactor>
</comment>
<evidence type="ECO:0000256" key="3">
    <source>
        <dbReference type="ARBA" id="ARBA00022801"/>
    </source>
</evidence>
<dbReference type="GO" id="GO:0046872">
    <property type="term" value="F:metal ion binding"/>
    <property type="evidence" value="ECO:0007669"/>
    <property type="project" value="UniProtKB-KW"/>
</dbReference>
<reference evidence="6" key="1">
    <citation type="submission" date="2018-05" db="EMBL/GenBank/DDBJ databases">
        <authorList>
            <person name="Lanie J.A."/>
            <person name="Ng W.-L."/>
            <person name="Kazmierczak K.M."/>
            <person name="Andrzejewski T.M."/>
            <person name="Davidsen T.M."/>
            <person name="Wayne K.J."/>
            <person name="Tettelin H."/>
            <person name="Glass J.I."/>
            <person name="Rusch D."/>
            <person name="Podicherti R."/>
            <person name="Tsui H.-C.T."/>
            <person name="Winkler M.E."/>
        </authorList>
    </citation>
    <scope>NUCLEOTIDE SEQUENCE</scope>
</reference>
<dbReference type="SMART" id="SM00849">
    <property type="entry name" value="Lactamase_B"/>
    <property type="match status" value="1"/>
</dbReference>
<dbReference type="EMBL" id="UINC01101086">
    <property type="protein sequence ID" value="SVC61627.1"/>
    <property type="molecule type" value="Genomic_DNA"/>
</dbReference>
<keyword evidence="4" id="KW-0862">Zinc</keyword>
<dbReference type="AlphaFoldDB" id="A0A382NMT4"/>
<protein>
    <recommendedName>
        <fullName evidence="5">Metallo-beta-lactamase domain-containing protein</fullName>
    </recommendedName>
</protein>
<evidence type="ECO:0000256" key="2">
    <source>
        <dbReference type="ARBA" id="ARBA00022723"/>
    </source>
</evidence>
<evidence type="ECO:0000313" key="6">
    <source>
        <dbReference type="EMBL" id="SVC61627.1"/>
    </source>
</evidence>
<organism evidence="6">
    <name type="scientific">marine metagenome</name>
    <dbReference type="NCBI Taxonomy" id="408172"/>
    <lineage>
        <taxon>unclassified sequences</taxon>
        <taxon>metagenomes</taxon>
        <taxon>ecological metagenomes</taxon>
    </lineage>
</organism>
<evidence type="ECO:0000256" key="4">
    <source>
        <dbReference type="ARBA" id="ARBA00022833"/>
    </source>
</evidence>
<feature type="non-terminal residue" evidence="6">
    <location>
        <position position="1"/>
    </location>
</feature>
<evidence type="ECO:0000259" key="5">
    <source>
        <dbReference type="SMART" id="SM00849"/>
    </source>
</evidence>
<dbReference type="GO" id="GO:0016787">
    <property type="term" value="F:hydrolase activity"/>
    <property type="evidence" value="ECO:0007669"/>
    <property type="project" value="UniProtKB-KW"/>
</dbReference>
<feature type="domain" description="Metallo-beta-lactamase" evidence="5">
    <location>
        <begin position="1"/>
        <end position="172"/>
    </location>
</feature>